<gene>
    <name evidence="2" type="ORF">SACC_08850</name>
</gene>
<sequence>MSMRMQEKLLAYTPVGIMYSTYAILMAFLPLLFSVILDNYSNQKSNINTIS</sequence>
<evidence type="ECO:0000256" key="1">
    <source>
        <dbReference type="SAM" id="Phobius"/>
    </source>
</evidence>
<feature type="transmembrane region" description="Helical" evidence="1">
    <location>
        <begin position="12"/>
        <end position="37"/>
    </location>
</feature>
<protein>
    <submittedName>
        <fullName evidence="2">Uncharacterized protein</fullName>
    </submittedName>
</protein>
<evidence type="ECO:0000313" key="3">
    <source>
        <dbReference type="Proteomes" id="UP001319921"/>
    </source>
</evidence>
<dbReference type="Proteomes" id="UP001319921">
    <property type="component" value="Chromosome"/>
</dbReference>
<proteinExistence type="predicted"/>
<keyword evidence="1" id="KW-1133">Transmembrane helix</keyword>
<evidence type="ECO:0000313" key="2">
    <source>
        <dbReference type="EMBL" id="BDB97868.1"/>
    </source>
</evidence>
<keyword evidence="1" id="KW-0472">Membrane</keyword>
<keyword evidence="1" id="KW-0812">Transmembrane</keyword>
<organism evidence="2 3">
    <name type="scientific">Saccharolobus caldissimus</name>
    <dbReference type="NCBI Taxonomy" id="1702097"/>
    <lineage>
        <taxon>Archaea</taxon>
        <taxon>Thermoproteota</taxon>
        <taxon>Thermoprotei</taxon>
        <taxon>Sulfolobales</taxon>
        <taxon>Sulfolobaceae</taxon>
        <taxon>Saccharolobus</taxon>
    </lineage>
</organism>
<dbReference type="KEGG" id="scas:SACC_08850"/>
<accession>A0AAQ4CPY7</accession>
<dbReference type="EMBL" id="AP025226">
    <property type="protein sequence ID" value="BDB97868.1"/>
    <property type="molecule type" value="Genomic_DNA"/>
</dbReference>
<dbReference type="AlphaFoldDB" id="A0AAQ4CPY7"/>
<keyword evidence="3" id="KW-1185">Reference proteome</keyword>
<reference evidence="2 3" key="1">
    <citation type="journal article" date="2022" name="Microbiol. Resour. Announc.">
        <title>Complete Genome Sequence of the Hyperthermophilic and Acidophilic Archaeon Saccharolobus caldissimus Strain HS-3T.</title>
        <authorList>
            <person name="Sakai H.D."/>
            <person name="Kurosawa N."/>
        </authorList>
    </citation>
    <scope>NUCLEOTIDE SEQUENCE [LARGE SCALE GENOMIC DNA]</scope>
    <source>
        <strain evidence="2 3">JCM32116</strain>
    </source>
</reference>
<name>A0AAQ4CPY7_9CREN</name>